<organism evidence="2 3">
    <name type="scientific">Prorocentrum cordatum</name>
    <dbReference type="NCBI Taxonomy" id="2364126"/>
    <lineage>
        <taxon>Eukaryota</taxon>
        <taxon>Sar</taxon>
        <taxon>Alveolata</taxon>
        <taxon>Dinophyceae</taxon>
        <taxon>Prorocentrales</taxon>
        <taxon>Prorocentraceae</taxon>
        <taxon>Prorocentrum</taxon>
    </lineage>
</organism>
<keyword evidence="3" id="KW-1185">Reference proteome</keyword>
<proteinExistence type="predicted"/>
<feature type="region of interest" description="Disordered" evidence="1">
    <location>
        <begin position="114"/>
        <end position="143"/>
    </location>
</feature>
<feature type="compositionally biased region" description="Basic and acidic residues" evidence="1">
    <location>
        <begin position="189"/>
        <end position="207"/>
    </location>
</feature>
<dbReference type="EMBL" id="CAUYUJ010001570">
    <property type="protein sequence ID" value="CAK0796556.1"/>
    <property type="molecule type" value="Genomic_DNA"/>
</dbReference>
<accession>A0ABN9PWW5</accession>
<reference evidence="2" key="1">
    <citation type="submission" date="2023-10" db="EMBL/GenBank/DDBJ databases">
        <authorList>
            <person name="Chen Y."/>
            <person name="Shah S."/>
            <person name="Dougan E. K."/>
            <person name="Thang M."/>
            <person name="Chan C."/>
        </authorList>
    </citation>
    <scope>NUCLEOTIDE SEQUENCE [LARGE SCALE GENOMIC DNA]</scope>
</reference>
<evidence type="ECO:0000256" key="1">
    <source>
        <dbReference type="SAM" id="MobiDB-lite"/>
    </source>
</evidence>
<name>A0ABN9PWW5_9DINO</name>
<protein>
    <submittedName>
        <fullName evidence="2">Uncharacterized protein</fullName>
    </submittedName>
</protein>
<comment type="caution">
    <text evidence="2">The sequence shown here is derived from an EMBL/GenBank/DDBJ whole genome shotgun (WGS) entry which is preliminary data.</text>
</comment>
<feature type="region of interest" description="Disordered" evidence="1">
    <location>
        <begin position="179"/>
        <end position="215"/>
    </location>
</feature>
<evidence type="ECO:0000313" key="2">
    <source>
        <dbReference type="EMBL" id="CAK0796556.1"/>
    </source>
</evidence>
<sequence>MVKYATSLSEVEVRSFLEGLASGPSDITNASGKCHVTTTIETLANSEGLLARTKVHATWCKGSGYVSVRTKAVVEDEAVRMLRSLDMVYKKLMKGEVIPAPDGGETAVSTFRNPAWSEDEEFKSPEKAESDDWQIPEGKGRYSHVPDNESYHLGIQTICETVNVELNDHPVSCEAASPAGERLWSLRGQPDRHRGSDLPKERDDRPQGEAGALDE</sequence>
<gene>
    <name evidence="2" type="ORF">PCOR1329_LOCUS5910</name>
</gene>
<dbReference type="Proteomes" id="UP001189429">
    <property type="component" value="Unassembled WGS sequence"/>
</dbReference>
<evidence type="ECO:0000313" key="3">
    <source>
        <dbReference type="Proteomes" id="UP001189429"/>
    </source>
</evidence>